<protein>
    <submittedName>
        <fullName evidence="1">Uncharacterized protein</fullName>
    </submittedName>
</protein>
<accession>A0ACB8SPN4</accession>
<dbReference type="EMBL" id="MU277234">
    <property type="protein sequence ID" value="KAI0058539.1"/>
    <property type="molecule type" value="Genomic_DNA"/>
</dbReference>
<reference evidence="1" key="1">
    <citation type="submission" date="2021-03" db="EMBL/GenBank/DDBJ databases">
        <authorList>
            <consortium name="DOE Joint Genome Institute"/>
            <person name="Ahrendt S."/>
            <person name="Looney B.P."/>
            <person name="Miyauchi S."/>
            <person name="Morin E."/>
            <person name="Drula E."/>
            <person name="Courty P.E."/>
            <person name="Chicoki N."/>
            <person name="Fauchery L."/>
            <person name="Kohler A."/>
            <person name="Kuo A."/>
            <person name="Labutti K."/>
            <person name="Pangilinan J."/>
            <person name="Lipzen A."/>
            <person name="Riley R."/>
            <person name="Andreopoulos W."/>
            <person name="He G."/>
            <person name="Johnson J."/>
            <person name="Barry K.W."/>
            <person name="Grigoriev I.V."/>
            <person name="Nagy L."/>
            <person name="Hibbett D."/>
            <person name="Henrissat B."/>
            <person name="Matheny P.B."/>
            <person name="Labbe J."/>
            <person name="Martin F."/>
        </authorList>
    </citation>
    <scope>NUCLEOTIDE SEQUENCE</scope>
    <source>
        <strain evidence="1">HHB10654</strain>
    </source>
</reference>
<sequence>MTPTPPEVPLEHPEIRPLTEEEIVQYQAEHDVDRFAAAWNLSKIHQEERYQRLVEWVKHSKKPNRRYEMFYGFLLTPEEVSNYLNTKGVVELPGVNSFRRLQAHVCHALGLSMTPERLTIGIPWISMRAARSKVLILRVNKQDEYGEDEEEEDVEEEGEKELVEAIQRELNTDAMPAWYYDLLNFTQ</sequence>
<evidence type="ECO:0000313" key="2">
    <source>
        <dbReference type="Proteomes" id="UP000814140"/>
    </source>
</evidence>
<organism evidence="1 2">
    <name type="scientific">Artomyces pyxidatus</name>
    <dbReference type="NCBI Taxonomy" id="48021"/>
    <lineage>
        <taxon>Eukaryota</taxon>
        <taxon>Fungi</taxon>
        <taxon>Dikarya</taxon>
        <taxon>Basidiomycota</taxon>
        <taxon>Agaricomycotina</taxon>
        <taxon>Agaricomycetes</taxon>
        <taxon>Russulales</taxon>
        <taxon>Auriscalpiaceae</taxon>
        <taxon>Artomyces</taxon>
    </lineage>
</organism>
<gene>
    <name evidence="1" type="ORF">BV25DRAFT_1829985</name>
</gene>
<comment type="caution">
    <text evidence="1">The sequence shown here is derived from an EMBL/GenBank/DDBJ whole genome shotgun (WGS) entry which is preliminary data.</text>
</comment>
<proteinExistence type="predicted"/>
<name>A0ACB8SPN4_9AGAM</name>
<dbReference type="Proteomes" id="UP000814140">
    <property type="component" value="Unassembled WGS sequence"/>
</dbReference>
<evidence type="ECO:0000313" key="1">
    <source>
        <dbReference type="EMBL" id="KAI0058539.1"/>
    </source>
</evidence>
<reference evidence="1" key="2">
    <citation type="journal article" date="2022" name="New Phytol.">
        <title>Evolutionary transition to the ectomycorrhizal habit in the genomes of a hyperdiverse lineage of mushroom-forming fungi.</title>
        <authorList>
            <person name="Looney B."/>
            <person name="Miyauchi S."/>
            <person name="Morin E."/>
            <person name="Drula E."/>
            <person name="Courty P.E."/>
            <person name="Kohler A."/>
            <person name="Kuo A."/>
            <person name="LaButti K."/>
            <person name="Pangilinan J."/>
            <person name="Lipzen A."/>
            <person name="Riley R."/>
            <person name="Andreopoulos W."/>
            <person name="He G."/>
            <person name="Johnson J."/>
            <person name="Nolan M."/>
            <person name="Tritt A."/>
            <person name="Barry K.W."/>
            <person name="Grigoriev I.V."/>
            <person name="Nagy L.G."/>
            <person name="Hibbett D."/>
            <person name="Henrissat B."/>
            <person name="Matheny P.B."/>
            <person name="Labbe J."/>
            <person name="Martin F.M."/>
        </authorList>
    </citation>
    <scope>NUCLEOTIDE SEQUENCE</scope>
    <source>
        <strain evidence="1">HHB10654</strain>
    </source>
</reference>
<keyword evidence="2" id="KW-1185">Reference proteome</keyword>